<dbReference type="PANTHER" id="PTHR22602">
    <property type="entry name" value="TRANSFERASE CAF17, MITOCHONDRIAL-RELATED"/>
    <property type="match status" value="1"/>
</dbReference>
<keyword evidence="1" id="KW-0809">Transit peptide</keyword>
<keyword evidence="3" id="KW-1185">Reference proteome</keyword>
<dbReference type="SUPFAM" id="SSF103025">
    <property type="entry name" value="Folate-binding domain"/>
    <property type="match status" value="1"/>
</dbReference>
<evidence type="ECO:0000313" key="3">
    <source>
        <dbReference type="Proteomes" id="UP001430290"/>
    </source>
</evidence>
<dbReference type="Proteomes" id="UP001430290">
    <property type="component" value="Unassembled WGS sequence"/>
</dbReference>
<dbReference type="NCBIfam" id="TIGR03317">
    <property type="entry name" value="ygfZ_signature"/>
    <property type="match status" value="1"/>
</dbReference>
<evidence type="ECO:0000256" key="1">
    <source>
        <dbReference type="ARBA" id="ARBA00022946"/>
    </source>
</evidence>
<accession>A0ABS7TFI7</accession>
<proteinExistence type="predicted"/>
<dbReference type="InterPro" id="IPR045179">
    <property type="entry name" value="YgfZ/GcvT"/>
</dbReference>
<evidence type="ECO:0000313" key="2">
    <source>
        <dbReference type="EMBL" id="MBZ4186598.1"/>
    </source>
</evidence>
<dbReference type="Gene3D" id="2.40.30.160">
    <property type="match status" value="1"/>
</dbReference>
<protein>
    <submittedName>
        <fullName evidence="2">Folate-binding protein</fullName>
    </submittedName>
</protein>
<gene>
    <name evidence="2" type="ORF">K7B09_09715</name>
</gene>
<reference evidence="2" key="1">
    <citation type="submission" date="2021-09" db="EMBL/GenBank/DDBJ databases">
        <authorList>
            <person name="Wu T."/>
            <person name="Guo S.Z."/>
        </authorList>
    </citation>
    <scope>NUCLEOTIDE SEQUENCE</scope>
    <source>
        <strain evidence="2">RSS-23</strain>
    </source>
</reference>
<comment type="caution">
    <text evidence="2">The sequence shown here is derived from an EMBL/GenBank/DDBJ whole genome shotgun (WGS) entry which is preliminary data.</text>
</comment>
<organism evidence="2 3">
    <name type="scientific">Thermomonas beijingensis</name>
    <dbReference type="NCBI Taxonomy" id="2872701"/>
    <lineage>
        <taxon>Bacteria</taxon>
        <taxon>Pseudomonadati</taxon>
        <taxon>Pseudomonadota</taxon>
        <taxon>Gammaproteobacteria</taxon>
        <taxon>Lysobacterales</taxon>
        <taxon>Lysobacteraceae</taxon>
        <taxon>Thermomonas</taxon>
    </lineage>
</organism>
<dbReference type="InterPro" id="IPR027266">
    <property type="entry name" value="TrmE/GcvT-like"/>
</dbReference>
<name>A0ABS7TFI7_9GAMM</name>
<dbReference type="InterPro" id="IPR017703">
    <property type="entry name" value="YgfZ/GCV_T_CS"/>
</dbReference>
<dbReference type="EMBL" id="JAIQDJ010000005">
    <property type="protein sequence ID" value="MBZ4186598.1"/>
    <property type="molecule type" value="Genomic_DNA"/>
</dbReference>
<dbReference type="PANTHER" id="PTHR22602:SF0">
    <property type="entry name" value="TRANSFERASE CAF17, MITOCHONDRIAL-RELATED"/>
    <property type="match status" value="1"/>
</dbReference>
<dbReference type="Gene3D" id="3.30.1360.120">
    <property type="entry name" value="Probable tRNA modification gtpase trme, domain 1"/>
    <property type="match status" value="1"/>
</dbReference>
<sequence length="293" mass="31804">MHDKPKAAPANEFHLSDHSVLALCGRDSIAFAQAQCMNDVALLGDGQWQWNGWLNAKGRVIALFALVRLNPETLWLLLPDVPAEDLAEQLRRYVFRSKVSLTARNDLQVIGSFAVPLQAQSNQIGLLGEAAGETVELDLSAQGGFRRLCIRATSATEDAACMAQWAAFDLHHGLPRLPASQAEHWTPQQLGLDRLAAFSVKKGCYPGQEIVARTHFLGQTKRTAGLLHSSRTLVAGEDICDSQQHPSGKIVACRGPLAMAILPTQDLAEDAGNSLFIADQRVELVAFLGGLQR</sequence>